<protein>
    <submittedName>
        <fullName evidence="1">Uncharacterized protein</fullName>
    </submittedName>
</protein>
<reference evidence="1 2" key="1">
    <citation type="journal article" date="2017" name="Int. J. Syst. Evol. Microbiol.">
        <title>Bacillus mangrovi sp. nov., isolated from a sediment sample from a mangrove forest.</title>
        <authorList>
            <person name="Gupta V."/>
            <person name="Singh P.K."/>
            <person name="Korpole S."/>
            <person name="Tanuku N.R.S."/>
            <person name="Pinnaka A.K."/>
        </authorList>
    </citation>
    <scope>NUCLEOTIDE SEQUENCE [LARGE SCALE GENOMIC DNA]</scope>
    <source>
        <strain evidence="1 2">KCTC 33872</strain>
    </source>
</reference>
<accession>A0A7X2S6W4</accession>
<keyword evidence="2" id="KW-1185">Reference proteome</keyword>
<evidence type="ECO:0000313" key="2">
    <source>
        <dbReference type="Proteomes" id="UP000434639"/>
    </source>
</evidence>
<organism evidence="1 2">
    <name type="scientific">Metabacillus mangrovi</name>
    <dbReference type="NCBI Taxonomy" id="1491830"/>
    <lineage>
        <taxon>Bacteria</taxon>
        <taxon>Bacillati</taxon>
        <taxon>Bacillota</taxon>
        <taxon>Bacilli</taxon>
        <taxon>Bacillales</taxon>
        <taxon>Bacillaceae</taxon>
        <taxon>Metabacillus</taxon>
    </lineage>
</organism>
<sequence>MSLHGPCKPVLVLEAAAVFLQRRYVSRAYIRYLLSIQEQVLELKNLLDAFTSLALRQLEVQKALLELKKIRSNLLLVLSKEFVFPNDLKEMLLHQTIQDMKRL</sequence>
<proteinExistence type="predicted"/>
<dbReference type="EMBL" id="WMIB01000013">
    <property type="protein sequence ID" value="MTH54326.1"/>
    <property type="molecule type" value="Genomic_DNA"/>
</dbReference>
<comment type="caution">
    <text evidence="1">The sequence shown here is derived from an EMBL/GenBank/DDBJ whole genome shotgun (WGS) entry which is preliminary data.</text>
</comment>
<evidence type="ECO:0000313" key="1">
    <source>
        <dbReference type="EMBL" id="MTH54326.1"/>
    </source>
</evidence>
<name>A0A7X2S6W4_9BACI</name>
<gene>
    <name evidence="1" type="ORF">GKZ89_13020</name>
</gene>
<dbReference type="RefSeq" id="WP_155112841.1">
    <property type="nucleotide sequence ID" value="NZ_WMIB01000013.1"/>
</dbReference>
<dbReference type="AlphaFoldDB" id="A0A7X2S6W4"/>
<dbReference type="Proteomes" id="UP000434639">
    <property type="component" value="Unassembled WGS sequence"/>
</dbReference>
<dbReference type="OrthoDB" id="2942974at2"/>